<protein>
    <submittedName>
        <fullName evidence="1">Uncharacterized protein</fullName>
    </submittedName>
</protein>
<name>A0A8K0GUI6_9ROSA</name>
<dbReference type="InterPro" id="IPR055290">
    <property type="entry name" value="At3g26010-like"/>
</dbReference>
<sequence>MPSCPALPHSQLLCQRQKTISGLFVHTRVQNDDVSLFLSMADMVNNNNKNTRDSKLVLTFLPHKQIKILATTKSGILLCRKDGNITSTCSYWICKPATKQWRKMPNPNPKRVTQRDPTKEIYATVVLKPRPNLHFKIVRFSQINIWQPPVNFRCEMFDSETSKWKKLLNIITVSSFPSTPPVSTCGGGGGEISWLLPYKQMFDFNLVDESWRVVALPCCLTENKDNCRKSMKLVEYKSQMALICVVA</sequence>
<evidence type="ECO:0000313" key="1">
    <source>
        <dbReference type="EMBL" id="KAF3437623.1"/>
    </source>
</evidence>
<evidence type="ECO:0000313" key="2">
    <source>
        <dbReference type="Proteomes" id="UP000796880"/>
    </source>
</evidence>
<accession>A0A8K0GUI6</accession>
<gene>
    <name evidence="1" type="ORF">FNV43_RR20379</name>
</gene>
<proteinExistence type="predicted"/>
<reference evidence="1" key="1">
    <citation type="submission" date="2020-03" db="EMBL/GenBank/DDBJ databases">
        <title>A high-quality chromosome-level genome assembly of a woody plant with both climbing and erect habits, Rhamnella rubrinervis.</title>
        <authorList>
            <person name="Lu Z."/>
            <person name="Yang Y."/>
            <person name="Zhu X."/>
            <person name="Sun Y."/>
        </authorList>
    </citation>
    <scope>NUCLEOTIDE SEQUENCE</scope>
    <source>
        <strain evidence="1">BYM</strain>
        <tissue evidence="1">Leaf</tissue>
    </source>
</reference>
<organism evidence="1 2">
    <name type="scientific">Rhamnella rubrinervis</name>
    <dbReference type="NCBI Taxonomy" id="2594499"/>
    <lineage>
        <taxon>Eukaryota</taxon>
        <taxon>Viridiplantae</taxon>
        <taxon>Streptophyta</taxon>
        <taxon>Embryophyta</taxon>
        <taxon>Tracheophyta</taxon>
        <taxon>Spermatophyta</taxon>
        <taxon>Magnoliopsida</taxon>
        <taxon>eudicotyledons</taxon>
        <taxon>Gunneridae</taxon>
        <taxon>Pentapetalae</taxon>
        <taxon>rosids</taxon>
        <taxon>fabids</taxon>
        <taxon>Rosales</taxon>
        <taxon>Rhamnaceae</taxon>
        <taxon>rhamnoid group</taxon>
        <taxon>Rhamneae</taxon>
        <taxon>Rhamnella</taxon>
    </lineage>
</organism>
<dbReference type="Proteomes" id="UP000796880">
    <property type="component" value="Unassembled WGS sequence"/>
</dbReference>
<dbReference type="AlphaFoldDB" id="A0A8K0GUI6"/>
<dbReference type="OrthoDB" id="1845982at2759"/>
<comment type="caution">
    <text evidence="1">The sequence shown here is derived from an EMBL/GenBank/DDBJ whole genome shotgun (WGS) entry which is preliminary data.</text>
</comment>
<keyword evidence="2" id="KW-1185">Reference proteome</keyword>
<dbReference type="PANTHER" id="PTHR35546">
    <property type="entry name" value="F-BOX PROTEIN INTERACTION DOMAIN PROTEIN-RELATED"/>
    <property type="match status" value="1"/>
</dbReference>
<dbReference type="EMBL" id="VOIH02000009">
    <property type="protein sequence ID" value="KAF3437623.1"/>
    <property type="molecule type" value="Genomic_DNA"/>
</dbReference>
<dbReference type="PANTHER" id="PTHR35546:SF16">
    <property type="entry name" value="F-BOX ASSOCIATED UBIQUITINATION EFFECTOR FAMILY PROTEIN-RELATED"/>
    <property type="match status" value="1"/>
</dbReference>